<dbReference type="PANTHER" id="PTHR13891:SF1">
    <property type="entry name" value="CYTOCHROME C OXIDASE ASSEMBLY FACTOR 7"/>
    <property type="match status" value="1"/>
</dbReference>
<dbReference type="PANTHER" id="PTHR13891">
    <property type="entry name" value="CYTOCHROME C OXIDASE ASSEMBLY FACTOR 7"/>
    <property type="match status" value="1"/>
</dbReference>
<accession>K1QP09</accession>
<reference evidence="5" key="1">
    <citation type="journal article" date="2012" name="Nature">
        <title>The oyster genome reveals stress adaptation and complexity of shell formation.</title>
        <authorList>
            <person name="Zhang G."/>
            <person name="Fang X."/>
            <person name="Guo X."/>
            <person name="Li L."/>
            <person name="Luo R."/>
            <person name="Xu F."/>
            <person name="Yang P."/>
            <person name="Zhang L."/>
            <person name="Wang X."/>
            <person name="Qi H."/>
            <person name="Xiong Z."/>
            <person name="Que H."/>
            <person name="Xie Y."/>
            <person name="Holland P.W."/>
            <person name="Paps J."/>
            <person name="Zhu Y."/>
            <person name="Wu F."/>
            <person name="Chen Y."/>
            <person name="Wang J."/>
            <person name="Peng C."/>
            <person name="Meng J."/>
            <person name="Yang L."/>
            <person name="Liu J."/>
            <person name="Wen B."/>
            <person name="Zhang N."/>
            <person name="Huang Z."/>
            <person name="Zhu Q."/>
            <person name="Feng Y."/>
            <person name="Mount A."/>
            <person name="Hedgecock D."/>
            <person name="Xu Z."/>
            <person name="Liu Y."/>
            <person name="Domazet-Loso T."/>
            <person name="Du Y."/>
            <person name="Sun X."/>
            <person name="Zhang S."/>
            <person name="Liu B."/>
            <person name="Cheng P."/>
            <person name="Jiang X."/>
            <person name="Li J."/>
            <person name="Fan D."/>
            <person name="Wang W."/>
            <person name="Fu W."/>
            <person name="Wang T."/>
            <person name="Wang B."/>
            <person name="Zhang J."/>
            <person name="Peng Z."/>
            <person name="Li Y."/>
            <person name="Li N."/>
            <person name="Wang J."/>
            <person name="Chen M."/>
            <person name="He Y."/>
            <person name="Tan F."/>
            <person name="Song X."/>
            <person name="Zheng Q."/>
            <person name="Huang R."/>
            <person name="Yang H."/>
            <person name="Du X."/>
            <person name="Chen L."/>
            <person name="Yang M."/>
            <person name="Gaffney P.M."/>
            <person name="Wang S."/>
            <person name="Luo L."/>
            <person name="She Z."/>
            <person name="Ming Y."/>
            <person name="Huang W."/>
            <person name="Zhang S."/>
            <person name="Huang B."/>
            <person name="Zhang Y."/>
            <person name="Qu T."/>
            <person name="Ni P."/>
            <person name="Miao G."/>
            <person name="Wang J."/>
            <person name="Wang Q."/>
            <person name="Steinberg C.E."/>
            <person name="Wang H."/>
            <person name="Li N."/>
            <person name="Qian L."/>
            <person name="Zhang G."/>
            <person name="Li Y."/>
            <person name="Yang H."/>
            <person name="Liu X."/>
            <person name="Wang J."/>
            <person name="Yin Y."/>
            <person name="Wang J."/>
        </authorList>
    </citation>
    <scope>NUCLEOTIDE SEQUENCE [LARGE SCALE GENOMIC DNA]</scope>
    <source>
        <strain evidence="5">05x7-T-G4-1.051#20</strain>
    </source>
</reference>
<comment type="subcellular location">
    <subcellularLocation>
        <location evidence="1">Membrane</location>
        <topology evidence="1">Multi-pass membrane protein</topology>
    </subcellularLocation>
</comment>
<dbReference type="InterPro" id="IPR011990">
    <property type="entry name" value="TPR-like_helical_dom_sf"/>
</dbReference>
<dbReference type="AlphaFoldDB" id="K1QP09"/>
<evidence type="ECO:0000256" key="4">
    <source>
        <dbReference type="ARBA" id="ARBA00023136"/>
    </source>
</evidence>
<dbReference type="Gene3D" id="1.20.1530.20">
    <property type="match status" value="1"/>
</dbReference>
<dbReference type="TCDB" id="2.A.28.4.1">
    <property type="family name" value="the bile acid:na(+) symporter (bass) family"/>
</dbReference>
<protein>
    <submittedName>
        <fullName evidence="5">Uncharacterized protein</fullName>
    </submittedName>
</protein>
<proteinExistence type="predicted"/>
<evidence type="ECO:0000256" key="1">
    <source>
        <dbReference type="ARBA" id="ARBA00004141"/>
    </source>
</evidence>
<gene>
    <name evidence="5" type="ORF">CGI_10020319</name>
</gene>
<organism evidence="5">
    <name type="scientific">Magallana gigas</name>
    <name type="common">Pacific oyster</name>
    <name type="synonym">Crassostrea gigas</name>
    <dbReference type="NCBI Taxonomy" id="29159"/>
    <lineage>
        <taxon>Eukaryota</taxon>
        <taxon>Metazoa</taxon>
        <taxon>Spiralia</taxon>
        <taxon>Lophotrochozoa</taxon>
        <taxon>Mollusca</taxon>
        <taxon>Bivalvia</taxon>
        <taxon>Autobranchia</taxon>
        <taxon>Pteriomorphia</taxon>
        <taxon>Ostreida</taxon>
        <taxon>Ostreoidea</taxon>
        <taxon>Ostreidae</taxon>
        <taxon>Magallana</taxon>
    </lineage>
</organism>
<dbReference type="GO" id="GO:0005758">
    <property type="term" value="C:mitochondrial intermembrane space"/>
    <property type="evidence" value="ECO:0007669"/>
    <property type="project" value="TreeGrafter"/>
</dbReference>
<dbReference type="Pfam" id="PF01758">
    <property type="entry name" value="SBF"/>
    <property type="match status" value="1"/>
</dbReference>
<dbReference type="InParanoid" id="K1QP09"/>
<keyword evidence="3" id="KW-1133">Transmembrane helix</keyword>
<dbReference type="InterPro" id="IPR040239">
    <property type="entry name" value="HcpB-like"/>
</dbReference>
<dbReference type="InterPro" id="IPR002657">
    <property type="entry name" value="BilAc:Na_symport/Acr3"/>
</dbReference>
<evidence type="ECO:0000313" key="5">
    <source>
        <dbReference type="EMBL" id="EKC35628.1"/>
    </source>
</evidence>
<sequence>MTINVLFQLAFGIAMMLPLNNDVRFGLLCVACVPGGGLGHVAVILGDADLPLSLAMNLISIVAMLGTAPLWIFVLGQYFYRDHKVIPIYNFEIWLASTFFAYTAGLVINRFKPAVADGIASGIVNQANMAALSAPLFVTEVTDDDQGSFQYHHRDSECLQNANQRCHRLGYFHGYVDKDKPDSIDNAKRVFKMNCEENKFGQSCDSLAAIYLNEKKYVFQKEARDDILKYFQNACEYGYYTACKNVGVLMLEKHVLWEDYHDTKKGREYLDLACEKKNVGACYILQRLLSKRAPERALGYAVKGCELDDIKSCQTAYQMYLKGIGIEKDSEKAQFYKERMEYIFRNHIATKPDESVRVTM</sequence>
<name>K1QP09_MAGGI</name>
<dbReference type="Gene3D" id="1.25.40.10">
    <property type="entry name" value="Tetratricopeptide repeat domain"/>
    <property type="match status" value="1"/>
</dbReference>
<dbReference type="GO" id="GO:0016020">
    <property type="term" value="C:membrane"/>
    <property type="evidence" value="ECO:0007669"/>
    <property type="project" value="UniProtKB-SubCell"/>
</dbReference>
<dbReference type="EMBL" id="JH816435">
    <property type="protein sequence ID" value="EKC35628.1"/>
    <property type="molecule type" value="Genomic_DNA"/>
</dbReference>
<evidence type="ECO:0000256" key="2">
    <source>
        <dbReference type="ARBA" id="ARBA00022692"/>
    </source>
</evidence>
<dbReference type="SUPFAM" id="SSF81901">
    <property type="entry name" value="HCP-like"/>
    <property type="match status" value="1"/>
</dbReference>
<keyword evidence="2" id="KW-0812">Transmembrane</keyword>
<keyword evidence="4" id="KW-0472">Membrane</keyword>
<dbReference type="HOGENOM" id="CLU_769986_0_0_1"/>
<evidence type="ECO:0000256" key="3">
    <source>
        <dbReference type="ARBA" id="ARBA00022989"/>
    </source>
</evidence>
<dbReference type="InterPro" id="IPR038770">
    <property type="entry name" value="Na+/solute_symporter_sf"/>
</dbReference>